<evidence type="ECO:0000259" key="2">
    <source>
        <dbReference type="Pfam" id="PF00085"/>
    </source>
</evidence>
<feature type="region of interest" description="Disordered" evidence="1">
    <location>
        <begin position="1"/>
        <end position="20"/>
    </location>
</feature>
<proteinExistence type="predicted"/>
<keyword evidence="3" id="KW-0560">Oxidoreductase</keyword>
<protein>
    <submittedName>
        <fullName evidence="3">Thioredoxin-2</fullName>
        <ecNumber evidence="3">1.8.1.8</ecNumber>
    </submittedName>
</protein>
<accession>A0A518CWI7</accession>
<dbReference type="RefSeq" id="WP_145183577.1">
    <property type="nucleotide sequence ID" value="NZ_CP036290.1"/>
</dbReference>
<sequence>MERTTENRPPTDVRGRGTSSNAAGVAIDSVHVSVPCNLCGAENRVPDGRVGERARCGRCRSALMSGAIAAVAASRLDRLLAHSDLAILVQVCGEGVPKERLLDGDLRELARTLCGSALVYRVDAHREPAVLDALGLSAVPSLALVMGGRVRSRVSGALDREALLEWLASQALDVLHG</sequence>
<dbReference type="OrthoDB" id="9790390at2"/>
<dbReference type="Gene3D" id="2.30.30.380">
    <property type="entry name" value="Zn-finger domain of Sec23/24"/>
    <property type="match status" value="1"/>
</dbReference>
<gene>
    <name evidence="3" type="primary">trxC</name>
    <name evidence="3" type="ORF">Pla163_06950</name>
</gene>
<evidence type="ECO:0000313" key="3">
    <source>
        <dbReference type="EMBL" id="QDU83596.1"/>
    </source>
</evidence>
<dbReference type="GO" id="GO:0047134">
    <property type="term" value="F:protein-disulfide reductase [NAD(P)H] activity"/>
    <property type="evidence" value="ECO:0007669"/>
    <property type="project" value="UniProtKB-EC"/>
</dbReference>
<dbReference type="EC" id="1.8.1.8" evidence="3"/>
<organism evidence="3 4">
    <name type="scientific">Rohdeia mirabilis</name>
    <dbReference type="NCBI Taxonomy" id="2528008"/>
    <lineage>
        <taxon>Bacteria</taxon>
        <taxon>Pseudomonadati</taxon>
        <taxon>Planctomycetota</taxon>
        <taxon>Planctomycetia</taxon>
        <taxon>Planctomycetia incertae sedis</taxon>
        <taxon>Rohdeia</taxon>
    </lineage>
</organism>
<dbReference type="Pfam" id="PF00085">
    <property type="entry name" value="Thioredoxin"/>
    <property type="match status" value="1"/>
</dbReference>
<dbReference type="AlphaFoldDB" id="A0A518CWI7"/>
<evidence type="ECO:0000313" key="4">
    <source>
        <dbReference type="Proteomes" id="UP000319342"/>
    </source>
</evidence>
<dbReference type="SUPFAM" id="SSF52833">
    <property type="entry name" value="Thioredoxin-like"/>
    <property type="match status" value="1"/>
</dbReference>
<dbReference type="EMBL" id="CP036290">
    <property type="protein sequence ID" value="QDU83596.1"/>
    <property type="molecule type" value="Genomic_DNA"/>
</dbReference>
<feature type="compositionally biased region" description="Basic and acidic residues" evidence="1">
    <location>
        <begin position="1"/>
        <end position="15"/>
    </location>
</feature>
<keyword evidence="4" id="KW-1185">Reference proteome</keyword>
<dbReference type="InterPro" id="IPR013766">
    <property type="entry name" value="Thioredoxin_domain"/>
</dbReference>
<evidence type="ECO:0000256" key="1">
    <source>
        <dbReference type="SAM" id="MobiDB-lite"/>
    </source>
</evidence>
<dbReference type="Proteomes" id="UP000319342">
    <property type="component" value="Chromosome"/>
</dbReference>
<feature type="domain" description="Thioredoxin" evidence="2">
    <location>
        <begin position="73"/>
        <end position="168"/>
    </location>
</feature>
<dbReference type="Gene3D" id="3.40.30.10">
    <property type="entry name" value="Glutaredoxin"/>
    <property type="match status" value="1"/>
</dbReference>
<dbReference type="CDD" id="cd02947">
    <property type="entry name" value="TRX_family"/>
    <property type="match status" value="1"/>
</dbReference>
<reference evidence="3 4" key="1">
    <citation type="submission" date="2019-02" db="EMBL/GenBank/DDBJ databases">
        <title>Deep-cultivation of Planctomycetes and their phenomic and genomic characterization uncovers novel biology.</title>
        <authorList>
            <person name="Wiegand S."/>
            <person name="Jogler M."/>
            <person name="Boedeker C."/>
            <person name="Pinto D."/>
            <person name="Vollmers J."/>
            <person name="Rivas-Marin E."/>
            <person name="Kohn T."/>
            <person name="Peeters S.H."/>
            <person name="Heuer A."/>
            <person name="Rast P."/>
            <person name="Oberbeckmann S."/>
            <person name="Bunk B."/>
            <person name="Jeske O."/>
            <person name="Meyerdierks A."/>
            <person name="Storesund J.E."/>
            <person name="Kallscheuer N."/>
            <person name="Luecker S."/>
            <person name="Lage O.M."/>
            <person name="Pohl T."/>
            <person name="Merkel B.J."/>
            <person name="Hornburger P."/>
            <person name="Mueller R.-W."/>
            <person name="Bruemmer F."/>
            <person name="Labrenz M."/>
            <person name="Spormann A.M."/>
            <person name="Op den Camp H."/>
            <person name="Overmann J."/>
            <person name="Amann R."/>
            <person name="Jetten M.S.M."/>
            <person name="Mascher T."/>
            <person name="Medema M.H."/>
            <person name="Devos D.P."/>
            <person name="Kaster A.-K."/>
            <person name="Ovreas L."/>
            <person name="Rohde M."/>
            <person name="Galperin M.Y."/>
            <person name="Jogler C."/>
        </authorList>
    </citation>
    <scope>NUCLEOTIDE SEQUENCE [LARGE SCALE GENOMIC DNA]</scope>
    <source>
        <strain evidence="3 4">Pla163</strain>
    </source>
</reference>
<dbReference type="InterPro" id="IPR036249">
    <property type="entry name" value="Thioredoxin-like_sf"/>
</dbReference>
<name>A0A518CWI7_9BACT</name>